<evidence type="ECO:0000256" key="4">
    <source>
        <dbReference type="ARBA" id="ARBA00022475"/>
    </source>
</evidence>
<evidence type="ECO:0000256" key="5">
    <source>
        <dbReference type="ARBA" id="ARBA00022692"/>
    </source>
</evidence>
<evidence type="ECO:0000256" key="1">
    <source>
        <dbReference type="ARBA" id="ARBA00004651"/>
    </source>
</evidence>
<dbReference type="InterPro" id="IPR002549">
    <property type="entry name" value="AI-2E-like"/>
</dbReference>
<evidence type="ECO:0000313" key="11">
    <source>
        <dbReference type="Proteomes" id="UP000199306"/>
    </source>
</evidence>
<feature type="transmembrane region" description="Helical" evidence="9">
    <location>
        <begin position="61"/>
        <end position="83"/>
    </location>
</feature>
<feature type="transmembrane region" description="Helical" evidence="9">
    <location>
        <begin position="201"/>
        <end position="223"/>
    </location>
</feature>
<protein>
    <submittedName>
        <fullName evidence="10">Predicted PurR-regulated permease PerM</fullName>
    </submittedName>
</protein>
<feature type="transmembrane region" description="Helical" evidence="9">
    <location>
        <begin position="229"/>
        <end position="252"/>
    </location>
</feature>
<feature type="transmembrane region" description="Helical" evidence="9">
    <location>
        <begin position="146"/>
        <end position="167"/>
    </location>
</feature>
<dbReference type="RefSeq" id="WP_092019038.1">
    <property type="nucleotide sequence ID" value="NZ_FOXH01000015.1"/>
</dbReference>
<evidence type="ECO:0000256" key="6">
    <source>
        <dbReference type="ARBA" id="ARBA00022989"/>
    </source>
</evidence>
<keyword evidence="3" id="KW-0813">Transport</keyword>
<feature type="transmembrane region" description="Helical" evidence="9">
    <location>
        <begin position="264"/>
        <end position="280"/>
    </location>
</feature>
<dbReference type="GO" id="GO:0005886">
    <property type="term" value="C:plasma membrane"/>
    <property type="evidence" value="ECO:0007669"/>
    <property type="project" value="UniProtKB-SubCell"/>
</dbReference>
<feature type="compositionally biased region" description="Basic and acidic residues" evidence="8">
    <location>
        <begin position="348"/>
        <end position="373"/>
    </location>
</feature>
<comment type="similarity">
    <text evidence="2">Belongs to the autoinducer-2 exporter (AI-2E) (TC 2.A.86) family.</text>
</comment>
<feature type="transmembrane region" description="Helical" evidence="9">
    <location>
        <begin position="31"/>
        <end position="49"/>
    </location>
</feature>
<proteinExistence type="inferred from homology"/>
<dbReference type="Pfam" id="PF01594">
    <property type="entry name" value="AI-2E_transport"/>
    <property type="match status" value="1"/>
</dbReference>
<keyword evidence="11" id="KW-1185">Reference proteome</keyword>
<evidence type="ECO:0000256" key="3">
    <source>
        <dbReference type="ARBA" id="ARBA00022448"/>
    </source>
</evidence>
<keyword evidence="6 9" id="KW-1133">Transmembrane helix</keyword>
<keyword evidence="4" id="KW-1003">Cell membrane</keyword>
<dbReference type="PANTHER" id="PTHR21716:SF53">
    <property type="entry name" value="PERMEASE PERM-RELATED"/>
    <property type="match status" value="1"/>
</dbReference>
<dbReference type="STRING" id="1079859.SAMN04515674_11558"/>
<evidence type="ECO:0000256" key="8">
    <source>
        <dbReference type="SAM" id="MobiDB-lite"/>
    </source>
</evidence>
<organism evidence="10 11">
    <name type="scientific">Pseudarcicella hirudinis</name>
    <dbReference type="NCBI Taxonomy" id="1079859"/>
    <lineage>
        <taxon>Bacteria</taxon>
        <taxon>Pseudomonadati</taxon>
        <taxon>Bacteroidota</taxon>
        <taxon>Cytophagia</taxon>
        <taxon>Cytophagales</taxon>
        <taxon>Flectobacillaceae</taxon>
        <taxon>Pseudarcicella</taxon>
    </lineage>
</organism>
<dbReference type="AlphaFoldDB" id="A0A1I5XLY7"/>
<comment type="subcellular location">
    <subcellularLocation>
        <location evidence="1">Cell membrane</location>
        <topology evidence="1">Multi-pass membrane protein</topology>
    </subcellularLocation>
</comment>
<accession>A0A1I5XLY7</accession>
<dbReference type="PANTHER" id="PTHR21716">
    <property type="entry name" value="TRANSMEMBRANE PROTEIN"/>
    <property type="match status" value="1"/>
</dbReference>
<reference evidence="10 11" key="1">
    <citation type="submission" date="2016-10" db="EMBL/GenBank/DDBJ databases">
        <authorList>
            <person name="de Groot N.N."/>
        </authorList>
    </citation>
    <scope>NUCLEOTIDE SEQUENCE [LARGE SCALE GENOMIC DNA]</scope>
    <source>
        <strain evidence="11">E92,LMG 26720,CCM 7988</strain>
    </source>
</reference>
<dbReference type="Proteomes" id="UP000199306">
    <property type="component" value="Unassembled WGS sequence"/>
</dbReference>
<evidence type="ECO:0000256" key="9">
    <source>
        <dbReference type="SAM" id="Phobius"/>
    </source>
</evidence>
<feature type="region of interest" description="Disordered" evidence="8">
    <location>
        <begin position="347"/>
        <end position="373"/>
    </location>
</feature>
<feature type="transmembrane region" description="Helical" evidence="9">
    <location>
        <begin position="300"/>
        <end position="327"/>
    </location>
</feature>
<evidence type="ECO:0000256" key="2">
    <source>
        <dbReference type="ARBA" id="ARBA00009773"/>
    </source>
</evidence>
<keyword evidence="7 9" id="KW-0472">Membrane</keyword>
<keyword evidence="5 9" id="KW-0812">Transmembrane</keyword>
<evidence type="ECO:0000256" key="7">
    <source>
        <dbReference type="ARBA" id="ARBA00023136"/>
    </source>
</evidence>
<dbReference type="OrthoDB" id="9793390at2"/>
<sequence length="373" mass="41979">METKLPYSAKLLISLLCVSIIVWWMFVLQEILILLSFSVLFAMLLFPLCHFLEKWYFPRTLAIFVCLLITLAIVVGLVSLASMQLADLSDELPAFQRKAEGLMNNLQTWAAKNFNISRKKQVTEFRNQSLNLLKNSGYIVTNSLTAIANSLSSMALIPIFVFFFLHYRDFFRNFFYKVFFRSKKTKIDTILQKIYTVVQSYLLGLVMVIIIVATLNTIGLMILGIEYAMFFGTLAAFLLLIPYIGIMIGSLLPIIMALITKDSPLYAVGVAGVFLFVQFLEGNFITPHIVGSKVSINPLAAMIVLVLGGQLWGISGLVLALPFIAILKVVFDNIEALKPYGYVLGEPEFDRPVRPQKIPKESKKNETSAEEQK</sequence>
<feature type="transmembrane region" description="Helical" evidence="9">
    <location>
        <begin position="7"/>
        <end position="25"/>
    </location>
</feature>
<dbReference type="EMBL" id="FOXH01000015">
    <property type="protein sequence ID" value="SFQ32991.1"/>
    <property type="molecule type" value="Genomic_DNA"/>
</dbReference>
<gene>
    <name evidence="10" type="ORF">SAMN04515674_11558</name>
</gene>
<evidence type="ECO:0000313" key="10">
    <source>
        <dbReference type="EMBL" id="SFQ32991.1"/>
    </source>
</evidence>
<name>A0A1I5XLY7_9BACT</name>